<gene>
    <name evidence="9 11" type="primary">pepA</name>
    <name evidence="11" type="synonym">carP</name>
    <name evidence="11" type="synonym">xerB</name>
    <name evidence="11" type="ORF">WIGMOR_0300</name>
</gene>
<accession>H6Q5U2</accession>
<dbReference type="Pfam" id="PF02789">
    <property type="entry name" value="Peptidase_M17_N"/>
    <property type="match status" value="1"/>
</dbReference>
<feature type="active site" evidence="9">
    <location>
        <position position="281"/>
    </location>
</feature>
<keyword evidence="12" id="KW-1185">Reference proteome</keyword>
<dbReference type="EC" id="3.4.11.10" evidence="9"/>
<dbReference type="InterPro" id="IPR000819">
    <property type="entry name" value="Peptidase_M17_C"/>
</dbReference>
<evidence type="ECO:0000256" key="1">
    <source>
        <dbReference type="ARBA" id="ARBA00000135"/>
    </source>
</evidence>
<dbReference type="GO" id="GO:0070006">
    <property type="term" value="F:metalloaminopeptidase activity"/>
    <property type="evidence" value="ECO:0007669"/>
    <property type="project" value="InterPro"/>
</dbReference>
<feature type="binding site" evidence="9">
    <location>
        <position position="353"/>
    </location>
    <ligand>
        <name>Mn(2+)</name>
        <dbReference type="ChEBI" id="CHEBI:29035"/>
        <label>2</label>
    </ligand>
</feature>
<feature type="binding site" evidence="9">
    <location>
        <position position="353"/>
    </location>
    <ligand>
        <name>Mn(2+)</name>
        <dbReference type="ChEBI" id="CHEBI:29035"/>
        <label>1</label>
    </ligand>
</feature>
<dbReference type="HOGENOM" id="CLU_013734_6_3_6"/>
<evidence type="ECO:0000313" key="12">
    <source>
        <dbReference type="Proteomes" id="UP000009061"/>
    </source>
</evidence>
<dbReference type="KEGG" id="wgl:WIGMOR_0300"/>
<dbReference type="CDD" id="cd00433">
    <property type="entry name" value="Peptidase_M17"/>
    <property type="match status" value="1"/>
</dbReference>
<dbReference type="EC" id="3.4.11.1" evidence="9"/>
<proteinExistence type="inferred from homology"/>
<keyword evidence="8 9" id="KW-0464">Manganese</keyword>
<dbReference type="STRING" id="1142511.WIGMOR_0300"/>
<dbReference type="MEROPS" id="M17.003"/>
<keyword evidence="5 9" id="KW-0645">Protease</keyword>
<dbReference type="PANTHER" id="PTHR11963:SF23">
    <property type="entry name" value="CYTOSOL AMINOPEPTIDASE"/>
    <property type="match status" value="1"/>
</dbReference>
<evidence type="ECO:0000256" key="6">
    <source>
        <dbReference type="ARBA" id="ARBA00022723"/>
    </source>
</evidence>
<evidence type="ECO:0000256" key="4">
    <source>
        <dbReference type="ARBA" id="ARBA00022438"/>
    </source>
</evidence>
<dbReference type="GO" id="GO:0006508">
    <property type="term" value="P:proteolysis"/>
    <property type="evidence" value="ECO:0007669"/>
    <property type="project" value="UniProtKB-KW"/>
</dbReference>
<sequence length="507" mass="56978">MQFSILKNNTNFTSNMICILEIFDKINEPKSLQYITQINKNDILNFIKNKKISSHLGSCILVQNFTHPQNAILTVGCGKSKNINIDKYQKIIQAIIKYIKLIKYEKIILFLSSLNISNLNIYWKIRQTIEIIQTELYTLNNFKKHTKIPKIYLNEVLFYIPYRNEIKQAQLAIQHGQSIALGVKIAKDLSNTPPNICDPYYLSHQSYKLQDTNSKKILIEIIDQQEMQKIGMHAYLSVSQGSKKAPYIAVIKYHGSNKPNENPIVLIGKGLTFDSGGISLKPSRKMDEMKYDMCGAGAVLGTMHAVLKLNLNLNIIGILACCENMPDAFACRPGDIVQTLSGKTVEILNTDAEGRLVLCDVLSYVKKFNPQLVIDIATLTGACVVALGHHYTGLMSNCDKLCQKILDASKITYDLVWRLPLHKKFAYQLKSKFADISNVNGNDGGAITAGCFLQEFAEEYRWAHLDIAGTAWTSGKNNSATGRPVALLTQFLIDHMNQKFDEDLNAK</sequence>
<dbReference type="NCBIfam" id="NF002074">
    <property type="entry name" value="PRK00913.1-4"/>
    <property type="match status" value="1"/>
</dbReference>
<protein>
    <recommendedName>
        <fullName evidence="9">Probable cytosol aminopeptidase</fullName>
        <ecNumber evidence="9">3.4.11.1</ecNumber>
    </recommendedName>
    <alternativeName>
        <fullName evidence="9">Leucine aminopeptidase</fullName>
        <shortName evidence="9">LAP</shortName>
        <ecNumber evidence="9">3.4.11.10</ecNumber>
    </alternativeName>
    <alternativeName>
        <fullName evidence="9">Leucyl aminopeptidase</fullName>
    </alternativeName>
</protein>
<evidence type="ECO:0000259" key="10">
    <source>
        <dbReference type="PROSITE" id="PS00631"/>
    </source>
</evidence>
<feature type="active site" evidence="9">
    <location>
        <position position="355"/>
    </location>
</feature>
<dbReference type="GO" id="GO:0005737">
    <property type="term" value="C:cytoplasm"/>
    <property type="evidence" value="ECO:0007669"/>
    <property type="project" value="UniProtKB-SubCell"/>
</dbReference>
<dbReference type="HAMAP" id="MF_00181">
    <property type="entry name" value="Cytosol_peptidase_M17"/>
    <property type="match status" value="1"/>
</dbReference>
<feature type="binding site" evidence="9">
    <location>
        <position position="274"/>
    </location>
    <ligand>
        <name>Mn(2+)</name>
        <dbReference type="ChEBI" id="CHEBI:29035"/>
        <label>2</label>
    </ligand>
</feature>
<evidence type="ECO:0000256" key="9">
    <source>
        <dbReference type="HAMAP-Rule" id="MF_00181"/>
    </source>
</evidence>
<dbReference type="AlphaFoldDB" id="H6Q5U2"/>
<dbReference type="Gene3D" id="3.40.630.10">
    <property type="entry name" value="Zn peptidases"/>
    <property type="match status" value="1"/>
</dbReference>
<comment type="cofactor">
    <cofactor evidence="9">
        <name>Mn(2+)</name>
        <dbReference type="ChEBI" id="CHEBI:29035"/>
    </cofactor>
    <text evidence="9">Binds 2 manganese ions per subunit.</text>
</comment>
<evidence type="ECO:0000313" key="11">
    <source>
        <dbReference type="EMBL" id="AFA41138.1"/>
    </source>
</evidence>
<comment type="catalytic activity">
    <reaction evidence="1 9">
        <text>Release of an N-terminal amino acid, Xaa-|-Yaa-, in which Xaa is preferably Leu, but may be other amino acids including Pro although not Arg or Lys, and Yaa may be Pro. Amino acid amides and methyl esters are also readily hydrolyzed, but rates on arylamides are exceedingly low.</text>
        <dbReference type="EC" id="3.4.11.1"/>
    </reaction>
</comment>
<evidence type="ECO:0000256" key="8">
    <source>
        <dbReference type="ARBA" id="ARBA00023211"/>
    </source>
</evidence>
<feature type="binding site" evidence="9">
    <location>
        <position position="274"/>
    </location>
    <ligand>
        <name>Mn(2+)</name>
        <dbReference type="ChEBI" id="CHEBI:29035"/>
        <label>1</label>
    </ligand>
</feature>
<evidence type="ECO:0000256" key="3">
    <source>
        <dbReference type="ARBA" id="ARBA00009528"/>
    </source>
</evidence>
<dbReference type="Gene3D" id="3.40.220.10">
    <property type="entry name" value="Leucine Aminopeptidase, subunit E, domain 1"/>
    <property type="match status" value="1"/>
</dbReference>
<dbReference type="InterPro" id="IPR043472">
    <property type="entry name" value="Macro_dom-like"/>
</dbReference>
<evidence type="ECO:0000256" key="7">
    <source>
        <dbReference type="ARBA" id="ARBA00022801"/>
    </source>
</evidence>
<dbReference type="FunFam" id="3.40.630.10:FF:000004">
    <property type="entry name" value="Probable cytosol aminopeptidase"/>
    <property type="match status" value="1"/>
</dbReference>
<organism evidence="11 12">
    <name type="scientific">Wigglesworthia glossinidia endosymbiont of Glossina morsitans morsitans</name>
    <name type="common">Yale colony</name>
    <dbReference type="NCBI Taxonomy" id="1142511"/>
    <lineage>
        <taxon>Bacteria</taxon>
        <taxon>Pseudomonadati</taxon>
        <taxon>Pseudomonadota</taxon>
        <taxon>Gammaproteobacteria</taxon>
        <taxon>Enterobacterales</taxon>
        <taxon>Erwiniaceae</taxon>
        <taxon>Wigglesworthia</taxon>
    </lineage>
</organism>
<dbReference type="Pfam" id="PF00883">
    <property type="entry name" value="Peptidase_M17"/>
    <property type="match status" value="1"/>
</dbReference>
<feature type="domain" description="Cytosol aminopeptidase" evidence="10">
    <location>
        <begin position="349"/>
        <end position="356"/>
    </location>
</feature>
<comment type="similarity">
    <text evidence="3 9">Belongs to the peptidase M17 family.</text>
</comment>
<evidence type="ECO:0000256" key="5">
    <source>
        <dbReference type="ARBA" id="ARBA00022670"/>
    </source>
</evidence>
<keyword evidence="6 9" id="KW-0479">Metal-binding</keyword>
<dbReference type="PROSITE" id="PS00631">
    <property type="entry name" value="CYTOSOL_AP"/>
    <property type="match status" value="1"/>
</dbReference>
<dbReference type="InterPro" id="IPR023042">
    <property type="entry name" value="Peptidase_M17_leu_NH2_pept"/>
</dbReference>
<dbReference type="eggNOG" id="COG0260">
    <property type="taxonomic scope" value="Bacteria"/>
</dbReference>
<feature type="binding site" evidence="9">
    <location>
        <position position="351"/>
    </location>
    <ligand>
        <name>Mn(2+)</name>
        <dbReference type="ChEBI" id="CHEBI:29035"/>
        <label>1</label>
    </ligand>
</feature>
<dbReference type="PRINTS" id="PR00481">
    <property type="entry name" value="LAMNOPPTDASE"/>
</dbReference>
<keyword evidence="9" id="KW-0963">Cytoplasm</keyword>
<comment type="subcellular location">
    <subcellularLocation>
        <location evidence="9">Cytoplasm</location>
    </subcellularLocation>
</comment>
<dbReference type="PANTHER" id="PTHR11963">
    <property type="entry name" value="LEUCINE AMINOPEPTIDASE-RELATED"/>
    <property type="match status" value="1"/>
</dbReference>
<feature type="binding site" evidence="9">
    <location>
        <position position="292"/>
    </location>
    <ligand>
        <name>Mn(2+)</name>
        <dbReference type="ChEBI" id="CHEBI:29035"/>
        <label>2</label>
    </ligand>
</feature>
<dbReference type="InterPro" id="IPR008283">
    <property type="entry name" value="Peptidase_M17_N"/>
</dbReference>
<name>H6Q5U2_WIGGL</name>
<dbReference type="Proteomes" id="UP000009061">
    <property type="component" value="Chromosome"/>
</dbReference>
<dbReference type="RefSeq" id="WP_014354077.1">
    <property type="nucleotide sequence ID" value="NC_016893.1"/>
</dbReference>
<dbReference type="OrthoDB" id="9809354at2"/>
<comment type="catalytic activity">
    <reaction evidence="2 9">
        <text>Release of an N-terminal amino acid, preferentially leucine, but not glutamic or aspartic acids.</text>
        <dbReference type="EC" id="3.4.11.10"/>
    </reaction>
</comment>
<keyword evidence="7 9" id="KW-0378">Hydrolase</keyword>
<reference evidence="11 12" key="1">
    <citation type="journal article" date="2012" name="MBio">
        <title>Insight into the transmission biology and species-specific functional capabilities of tsetse (Diptera: glossinidae) obligate symbiont wigglesworthia.</title>
        <authorList>
            <person name="Rio R.V."/>
            <person name="Symula R.E."/>
            <person name="Wang J."/>
            <person name="Lohs C."/>
            <person name="Wu Y.N."/>
            <person name="Snyder A.K."/>
            <person name="Bjornson R.D."/>
            <person name="Oshima K."/>
            <person name="Biehl B.S."/>
            <person name="Perna N.T."/>
            <person name="Hattori M."/>
            <person name="Aksoy S."/>
        </authorList>
    </citation>
    <scope>NUCLEOTIDE SEQUENCE [LARGE SCALE GENOMIC DNA]</scope>
    <source>
        <strain evidence="11">WGM</strain>
    </source>
</reference>
<dbReference type="SUPFAM" id="SSF53187">
    <property type="entry name" value="Zn-dependent exopeptidases"/>
    <property type="match status" value="1"/>
</dbReference>
<feature type="binding site" evidence="9">
    <location>
        <position position="269"/>
    </location>
    <ligand>
        <name>Mn(2+)</name>
        <dbReference type="ChEBI" id="CHEBI:29035"/>
        <label>2</label>
    </ligand>
</feature>
<dbReference type="SUPFAM" id="SSF52949">
    <property type="entry name" value="Macro domain-like"/>
    <property type="match status" value="1"/>
</dbReference>
<dbReference type="GO" id="GO:0030145">
    <property type="term" value="F:manganese ion binding"/>
    <property type="evidence" value="ECO:0007669"/>
    <property type="project" value="UniProtKB-UniRule"/>
</dbReference>
<evidence type="ECO:0000256" key="2">
    <source>
        <dbReference type="ARBA" id="ARBA00000967"/>
    </source>
</evidence>
<dbReference type="InterPro" id="IPR011356">
    <property type="entry name" value="Leucine_aapep/pepB"/>
</dbReference>
<comment type="function">
    <text evidence="9">Presumably involved in the processing and regular turnover of intracellular proteins. Catalyzes the removal of unsubstituted N-terminal amino acids from various peptides.</text>
</comment>
<dbReference type="EMBL" id="CP003315">
    <property type="protein sequence ID" value="AFA41138.1"/>
    <property type="molecule type" value="Genomic_DNA"/>
</dbReference>
<keyword evidence="4 9" id="KW-0031">Aminopeptidase</keyword>